<organism evidence="4 5">
    <name type="scientific">Rhamnella rubrinervis</name>
    <dbReference type="NCBI Taxonomy" id="2594499"/>
    <lineage>
        <taxon>Eukaryota</taxon>
        <taxon>Viridiplantae</taxon>
        <taxon>Streptophyta</taxon>
        <taxon>Embryophyta</taxon>
        <taxon>Tracheophyta</taxon>
        <taxon>Spermatophyta</taxon>
        <taxon>Magnoliopsida</taxon>
        <taxon>eudicotyledons</taxon>
        <taxon>Gunneridae</taxon>
        <taxon>Pentapetalae</taxon>
        <taxon>rosids</taxon>
        <taxon>fabids</taxon>
        <taxon>Rosales</taxon>
        <taxon>Rhamnaceae</taxon>
        <taxon>rhamnoid group</taxon>
        <taxon>Rhamneae</taxon>
        <taxon>Rhamnella</taxon>
    </lineage>
</organism>
<feature type="compositionally biased region" description="Polar residues" evidence="1">
    <location>
        <begin position="956"/>
        <end position="974"/>
    </location>
</feature>
<sequence>MVGVVMAANWRKKLASLLDSAKLATDIPSKLDYLRQLKHDLVQEDPALLSEFLPRLFELQSDRFSPVRKFAAEMFGEIGLKHMEFLPEIIPVFITFLNDTTPAVARQAITCAVELFRCTLEKIAVQGLYSSELDGLLESSWAWMLKFKEKIYSVAFQLGSGGTRLLALKFVEAVILLYTPDPNGASEPPPIEGNKVEFNISWLRGGHPALSVRDLSIEASQSLGSLLDQLRFPTVNSLSNSMVVVLINSLSAIAKKRPAFYGRILPVLLGLSPSSSTDNGVHVSGAYHALKNAFLMCLKCTHPGAAPWRDRLVGALREMKAGGLAEQALHQVCKINGVLEVGQEDTSVIKEKKHTVEAYDSVQNSIGRKRSGAHDSSDFSKDEDGSGKRVRSIPSVSEESAKEADRNSTGNQDDVSSTGPTISKVEVDSGPVQQLVAMFGALVAQGEKAVGSLEILISSISADLLAELVIANMRNLPPEHFKAEGDDESLLNMSIVGGDSQVKYPPSFVANVLSLSSTFPPIASLIDSHQSFSNYSVKPEVEEEHAAAVANSVVVSAGMKDGVDTLVLSTGLLVSSDVSFPKIEKGHSSVPSGIHDMENLESGIPGLDSSSHKNGFSEHLATSSLASTDLEDASQEQTTSVGQSSLNLLPSMSTERSEELSPKATVAEVNSLVSSTATSVGLSSHIVLPKMSAPVVNLADEEKDNLQKLAFMRILEAYKQIAVAGGSQIQFSLLSYLGVQFPLELDPWKVLQKHILADYMNHEGHELTLRVLYRLFGEAEEDRDFFSSTTATSVYEMFLLTVVETLRDSFPPSDKSLSRLLGEVPYLPNSVLKLLECMCSPENCDKTEKEVQGGDQVTQGLSTVWSLILLRPPFRDACLKIALQSAVHHLEEVQMKAIRLVANKLYPLSSIAQRIEDFSKERLLSVITTDASETTDAEGPLTELQKDSDSEKQLNEPPSVSANSKDVSSDTHQSCTSRSVSSLSIAEAQRCMSLYFALCTKKHILFREIFVIYRSASKAVKQAVHRHIPMLVRTMGPSSDLLKIISDHPMGSEDLLMQVLHTLTDGTVPSLELIFTIRKLHDSKVKDVEILIPILSFLPKDEVLRIFPQLLNLPLDKFQEAVTRTLQGSPHSGPVLAPAEVLIAIHGIDPDRDGIPLKKVTDACNFCFEQRQLFTQQVLAKVLNQLVEQIPLPILFMRTVLQAIGAFPALVDFIMEILSRLVSKQIWKYPKLWVGFLKCAFLTKPQSFNVLLQLPPAQLQNALNRTAALKAPLVAHVSQPEIRSSLPRSILVVLGIALDSQTSAQAQTSQSQAGDVSNSDKEAVTEKSKESSAC</sequence>
<reference evidence="4" key="1">
    <citation type="submission" date="2020-03" db="EMBL/GenBank/DDBJ databases">
        <title>A high-quality chromosome-level genome assembly of a woody plant with both climbing and erect habits, Rhamnella rubrinervis.</title>
        <authorList>
            <person name="Lu Z."/>
            <person name="Yang Y."/>
            <person name="Zhu X."/>
            <person name="Sun Y."/>
        </authorList>
    </citation>
    <scope>NUCLEOTIDE SEQUENCE</scope>
    <source>
        <strain evidence="4">BYM</strain>
        <tissue evidence="4">Leaf</tissue>
    </source>
</reference>
<dbReference type="Gene3D" id="1.25.10.10">
    <property type="entry name" value="Leucine-rich Repeat Variant"/>
    <property type="match status" value="1"/>
</dbReference>
<name>A0A8K0MKQ5_9ROSA</name>
<evidence type="ECO:0000256" key="1">
    <source>
        <dbReference type="SAM" id="MobiDB-lite"/>
    </source>
</evidence>
<feature type="region of interest" description="Disordered" evidence="1">
    <location>
        <begin position="585"/>
        <end position="615"/>
    </location>
</feature>
<accession>A0A8K0MKQ5</accession>
<gene>
    <name evidence="4" type="ORF">FNV43_RR10271</name>
</gene>
<dbReference type="InterPro" id="IPR032460">
    <property type="entry name" value="Symplekin/Pta1_N"/>
</dbReference>
<dbReference type="PANTHER" id="PTHR47184:SF2">
    <property type="entry name" value="SYMPLEKIN"/>
    <property type="match status" value="1"/>
</dbReference>
<proteinExistence type="predicted"/>
<evidence type="ECO:0000313" key="5">
    <source>
        <dbReference type="Proteomes" id="UP000796880"/>
    </source>
</evidence>
<keyword evidence="5" id="KW-1185">Reference proteome</keyword>
<dbReference type="EMBL" id="VOIH02000004">
    <property type="protein sequence ID" value="KAF3449542.1"/>
    <property type="molecule type" value="Genomic_DNA"/>
</dbReference>
<feature type="compositionally biased region" description="Basic and acidic residues" evidence="1">
    <location>
        <begin position="1318"/>
        <end position="1334"/>
    </location>
</feature>
<dbReference type="OrthoDB" id="331600at2759"/>
<feature type="domain" description="Symplekin/Pta1 N-terminal" evidence="2">
    <location>
        <begin position="102"/>
        <end position="317"/>
    </location>
</feature>
<dbReference type="SUPFAM" id="SSF48371">
    <property type="entry name" value="ARM repeat"/>
    <property type="match status" value="2"/>
</dbReference>
<feature type="region of interest" description="Disordered" evidence="1">
    <location>
        <begin position="360"/>
        <end position="424"/>
    </location>
</feature>
<dbReference type="InterPro" id="IPR011989">
    <property type="entry name" value="ARM-like"/>
</dbReference>
<dbReference type="PANTHER" id="PTHR47184">
    <property type="entry name" value="PHOSPHATIDYLINOSITOL 3-AND 4-KINASE FAMILY PROTEIN-RELATED"/>
    <property type="match status" value="1"/>
</dbReference>
<feature type="domain" description="Symplekin C-terminal" evidence="3">
    <location>
        <begin position="1087"/>
        <end position="1265"/>
    </location>
</feature>
<evidence type="ECO:0000259" key="2">
    <source>
        <dbReference type="Pfam" id="PF11935"/>
    </source>
</evidence>
<feature type="compositionally biased region" description="Polar residues" evidence="1">
    <location>
        <begin position="407"/>
        <end position="421"/>
    </location>
</feature>
<evidence type="ECO:0000313" key="4">
    <source>
        <dbReference type="EMBL" id="KAF3449542.1"/>
    </source>
</evidence>
<feature type="region of interest" description="Disordered" evidence="1">
    <location>
        <begin position="1306"/>
        <end position="1334"/>
    </location>
</feature>
<evidence type="ECO:0008006" key="6">
    <source>
        <dbReference type="Google" id="ProtNLM"/>
    </source>
</evidence>
<evidence type="ECO:0000259" key="3">
    <source>
        <dbReference type="Pfam" id="PF12295"/>
    </source>
</evidence>
<comment type="caution">
    <text evidence="4">The sequence shown here is derived from an EMBL/GenBank/DDBJ whole genome shotgun (WGS) entry which is preliminary data.</text>
</comment>
<protein>
    <recommendedName>
        <fullName evidence="6">Symplekin</fullName>
    </recommendedName>
</protein>
<dbReference type="Proteomes" id="UP000796880">
    <property type="component" value="Unassembled WGS sequence"/>
</dbReference>
<feature type="region of interest" description="Disordered" evidence="1">
    <location>
        <begin position="934"/>
        <end position="974"/>
    </location>
</feature>
<feature type="compositionally biased region" description="Basic and acidic residues" evidence="1">
    <location>
        <begin position="944"/>
        <end position="954"/>
    </location>
</feature>
<dbReference type="Pfam" id="PF11935">
    <property type="entry name" value="SYMPK_PTA1_N"/>
    <property type="match status" value="1"/>
</dbReference>
<feature type="compositionally biased region" description="Basic and acidic residues" evidence="1">
    <location>
        <begin position="372"/>
        <end position="387"/>
    </location>
</feature>
<dbReference type="InterPro" id="IPR022075">
    <property type="entry name" value="Symplekin_C"/>
</dbReference>
<dbReference type="Pfam" id="PF12295">
    <property type="entry name" value="Symplekin_C"/>
    <property type="match status" value="1"/>
</dbReference>
<dbReference type="InterPro" id="IPR016024">
    <property type="entry name" value="ARM-type_fold"/>
</dbReference>